<dbReference type="Proteomes" id="UP000292052">
    <property type="component" value="Unassembled WGS sequence"/>
</dbReference>
<protein>
    <submittedName>
        <fullName evidence="7">Sulfate transp and/or STAS domain containing protein</fullName>
    </submittedName>
</protein>
<dbReference type="InterPro" id="IPR001902">
    <property type="entry name" value="SLC26A/SulP_fam"/>
</dbReference>
<evidence type="ECO:0000256" key="3">
    <source>
        <dbReference type="ARBA" id="ARBA00022989"/>
    </source>
</evidence>
<evidence type="ECO:0000313" key="8">
    <source>
        <dbReference type="Proteomes" id="UP000292052"/>
    </source>
</evidence>
<dbReference type="STRING" id="1661398.A0A482VLT4"/>
<dbReference type="SUPFAM" id="SSF52091">
    <property type="entry name" value="SpoIIaa-like"/>
    <property type="match status" value="1"/>
</dbReference>
<dbReference type="EMBL" id="QDEB01086397">
    <property type="protein sequence ID" value="RZC33730.1"/>
    <property type="molecule type" value="Genomic_DNA"/>
</dbReference>
<dbReference type="CDD" id="cd07042">
    <property type="entry name" value="STAS_SulP_like_sulfate_transporter"/>
    <property type="match status" value="1"/>
</dbReference>
<accession>A0A482VLT4</accession>
<feature type="domain" description="STAS" evidence="6">
    <location>
        <begin position="165"/>
        <end position="254"/>
    </location>
</feature>
<dbReference type="GO" id="GO:0016020">
    <property type="term" value="C:membrane"/>
    <property type="evidence" value="ECO:0007669"/>
    <property type="project" value="UniProtKB-SubCell"/>
</dbReference>
<keyword evidence="8" id="KW-1185">Reference proteome</keyword>
<comment type="subcellular location">
    <subcellularLocation>
        <location evidence="1">Membrane</location>
        <topology evidence="1">Multi-pass membrane protein</topology>
    </subcellularLocation>
</comment>
<keyword evidence="2 5" id="KW-0812">Transmembrane</keyword>
<comment type="caution">
    <text evidence="7">The sequence shown here is derived from an EMBL/GenBank/DDBJ whole genome shotgun (WGS) entry which is preliminary data.</text>
</comment>
<dbReference type="AlphaFoldDB" id="A0A482VLT4"/>
<evidence type="ECO:0000256" key="4">
    <source>
        <dbReference type="ARBA" id="ARBA00023136"/>
    </source>
</evidence>
<keyword evidence="4 5" id="KW-0472">Membrane</keyword>
<name>A0A482VLT4_ASBVE</name>
<reference evidence="7 8" key="1">
    <citation type="submission" date="2017-03" db="EMBL/GenBank/DDBJ databases">
        <title>Genome of the blue death feigning beetle - Asbolus verrucosus.</title>
        <authorList>
            <person name="Rider S.D."/>
        </authorList>
    </citation>
    <scope>NUCLEOTIDE SEQUENCE [LARGE SCALE GENOMIC DNA]</scope>
    <source>
        <strain evidence="7">Butters</strain>
        <tissue evidence="7">Head and leg muscle</tissue>
    </source>
</reference>
<evidence type="ECO:0000256" key="2">
    <source>
        <dbReference type="ARBA" id="ARBA00022692"/>
    </source>
</evidence>
<feature type="transmembrane region" description="Helical" evidence="5">
    <location>
        <begin position="105"/>
        <end position="138"/>
    </location>
</feature>
<keyword evidence="3 5" id="KW-1133">Transmembrane helix</keyword>
<dbReference type="PROSITE" id="PS50801">
    <property type="entry name" value="STAS"/>
    <property type="match status" value="1"/>
</dbReference>
<organism evidence="7 8">
    <name type="scientific">Asbolus verrucosus</name>
    <name type="common">Desert ironclad beetle</name>
    <dbReference type="NCBI Taxonomy" id="1661398"/>
    <lineage>
        <taxon>Eukaryota</taxon>
        <taxon>Metazoa</taxon>
        <taxon>Ecdysozoa</taxon>
        <taxon>Arthropoda</taxon>
        <taxon>Hexapoda</taxon>
        <taxon>Insecta</taxon>
        <taxon>Pterygota</taxon>
        <taxon>Neoptera</taxon>
        <taxon>Endopterygota</taxon>
        <taxon>Coleoptera</taxon>
        <taxon>Polyphaga</taxon>
        <taxon>Cucujiformia</taxon>
        <taxon>Tenebrionidae</taxon>
        <taxon>Pimeliinae</taxon>
        <taxon>Asbolus</taxon>
    </lineage>
</organism>
<dbReference type="PANTHER" id="PTHR11814">
    <property type="entry name" value="SULFATE TRANSPORTER"/>
    <property type="match status" value="1"/>
</dbReference>
<feature type="non-terminal residue" evidence="7">
    <location>
        <position position="1"/>
    </location>
</feature>
<evidence type="ECO:0000259" key="6">
    <source>
        <dbReference type="PROSITE" id="PS50801"/>
    </source>
</evidence>
<evidence type="ECO:0000313" key="7">
    <source>
        <dbReference type="EMBL" id="RZC33730.1"/>
    </source>
</evidence>
<feature type="transmembrane region" description="Helical" evidence="5">
    <location>
        <begin position="50"/>
        <end position="69"/>
    </location>
</feature>
<dbReference type="InterPro" id="IPR002645">
    <property type="entry name" value="STAS_dom"/>
</dbReference>
<dbReference type="Pfam" id="PF01740">
    <property type="entry name" value="STAS"/>
    <property type="match status" value="1"/>
</dbReference>
<dbReference type="Gene3D" id="3.30.750.24">
    <property type="entry name" value="STAS domain"/>
    <property type="match status" value="1"/>
</dbReference>
<dbReference type="OrthoDB" id="288203at2759"/>
<proteinExistence type="predicted"/>
<sequence>SGVIVDATQEMMTLGLCNIFGSFMQAMPSCGAFTRSAVANSSGVRTPLQGIYSGTVILLALSFLTPYFYYIPRSTLAAVLISAIITMIDYEILPKLWRCNKFDFFLTITTFLVGVLYGVEVGIIAGGVFNLLILLKVWARPQITTEIRLDDQGNDYIYIKPEIGLYYAATDYLTTAIIEAHNNASNLPIALDCSNIIRVDYSACDTINNLVKTYNKKCQKLSLLNVNPKVFKVLKNTIDFDNIRIYQSFDNISEYGSHKTHDSDTPLIDKSATARKLSYYDNV</sequence>
<dbReference type="GO" id="GO:0055085">
    <property type="term" value="P:transmembrane transport"/>
    <property type="evidence" value="ECO:0007669"/>
    <property type="project" value="InterPro"/>
</dbReference>
<feature type="transmembrane region" description="Helical" evidence="5">
    <location>
        <begin position="75"/>
        <end position="93"/>
    </location>
</feature>
<dbReference type="Pfam" id="PF00916">
    <property type="entry name" value="Sulfate_transp"/>
    <property type="match status" value="1"/>
</dbReference>
<gene>
    <name evidence="7" type="ORF">BDFB_007203</name>
</gene>
<dbReference type="InterPro" id="IPR011547">
    <property type="entry name" value="SLC26A/SulP_dom"/>
</dbReference>
<dbReference type="InterPro" id="IPR036513">
    <property type="entry name" value="STAS_dom_sf"/>
</dbReference>
<evidence type="ECO:0000256" key="5">
    <source>
        <dbReference type="SAM" id="Phobius"/>
    </source>
</evidence>
<evidence type="ECO:0000256" key="1">
    <source>
        <dbReference type="ARBA" id="ARBA00004141"/>
    </source>
</evidence>